<dbReference type="Proteomes" id="UP000596742">
    <property type="component" value="Unassembled WGS sequence"/>
</dbReference>
<keyword evidence="2" id="KW-1185">Reference proteome</keyword>
<dbReference type="OrthoDB" id="10070415at2759"/>
<gene>
    <name evidence="1" type="ORF">MGAL_10B090794</name>
</gene>
<evidence type="ECO:0000313" key="1">
    <source>
        <dbReference type="EMBL" id="VDI40930.1"/>
    </source>
</evidence>
<dbReference type="AlphaFoldDB" id="A0A8B6EW30"/>
<dbReference type="PANTHER" id="PTHR19446">
    <property type="entry name" value="REVERSE TRANSCRIPTASES"/>
    <property type="match status" value="1"/>
</dbReference>
<evidence type="ECO:0000313" key="2">
    <source>
        <dbReference type="Proteomes" id="UP000596742"/>
    </source>
</evidence>
<organism evidence="1 2">
    <name type="scientific">Mytilus galloprovincialis</name>
    <name type="common">Mediterranean mussel</name>
    <dbReference type="NCBI Taxonomy" id="29158"/>
    <lineage>
        <taxon>Eukaryota</taxon>
        <taxon>Metazoa</taxon>
        <taxon>Spiralia</taxon>
        <taxon>Lophotrochozoa</taxon>
        <taxon>Mollusca</taxon>
        <taxon>Bivalvia</taxon>
        <taxon>Autobranchia</taxon>
        <taxon>Pteriomorphia</taxon>
        <taxon>Mytilida</taxon>
        <taxon>Mytiloidea</taxon>
        <taxon>Mytilidae</taxon>
        <taxon>Mytilinae</taxon>
        <taxon>Mytilus</taxon>
    </lineage>
</organism>
<evidence type="ECO:0008006" key="3">
    <source>
        <dbReference type="Google" id="ProtNLM"/>
    </source>
</evidence>
<dbReference type="EMBL" id="UYJE01005854">
    <property type="protein sequence ID" value="VDI40930.1"/>
    <property type="molecule type" value="Genomic_DNA"/>
</dbReference>
<reference evidence="1" key="1">
    <citation type="submission" date="2018-11" db="EMBL/GenBank/DDBJ databases">
        <authorList>
            <person name="Alioto T."/>
            <person name="Alioto T."/>
        </authorList>
    </citation>
    <scope>NUCLEOTIDE SEQUENCE</scope>
</reference>
<protein>
    <recommendedName>
        <fullName evidence="3">Reverse transcriptase domain-containing protein</fullName>
    </recommendedName>
</protein>
<comment type="caution">
    <text evidence="1">The sequence shown here is derived from an EMBL/GenBank/DDBJ whole genome shotgun (WGS) entry which is preliminary data.</text>
</comment>
<accession>A0A8B6EW30</accession>
<name>A0A8B6EW30_MYTGA</name>
<proteinExistence type="predicted"/>
<sequence>MNDPISLEETKRALQSLKNGKAVGIDNNPNGILKSNNFTSILHELYNVCFLHCEVPDMWFQSIICPILKNGKDYRDPLGYKGISLMSTVAKVFSQILNERLVRYLENNNLLSEEQNGFRRLRSCLDHIYSLCTICEIEN</sequence>